<organism evidence="3 4">
    <name type="scientific">Bhargavaea ginsengi</name>
    <dbReference type="NCBI Taxonomy" id="426757"/>
    <lineage>
        <taxon>Bacteria</taxon>
        <taxon>Bacillati</taxon>
        <taxon>Bacillota</taxon>
        <taxon>Bacilli</taxon>
        <taxon>Bacillales</taxon>
        <taxon>Caryophanaceae</taxon>
        <taxon>Bhargavaea</taxon>
    </lineage>
</organism>
<name>A0A1H6Y9J8_9BACL</name>
<proteinExistence type="predicted"/>
<feature type="transmembrane region" description="Helical" evidence="1">
    <location>
        <begin position="15"/>
        <end position="31"/>
    </location>
</feature>
<dbReference type="InterPro" id="IPR002881">
    <property type="entry name" value="DUF58"/>
</dbReference>
<evidence type="ECO:0000256" key="1">
    <source>
        <dbReference type="SAM" id="Phobius"/>
    </source>
</evidence>
<protein>
    <submittedName>
        <fullName evidence="3">Uncharacterized conserved protein, DUF58 family, contains vWF domain</fullName>
    </submittedName>
</protein>
<evidence type="ECO:0000313" key="3">
    <source>
        <dbReference type="EMBL" id="SEJ33872.1"/>
    </source>
</evidence>
<dbReference type="STRING" id="426757.SAMN04488127_1670"/>
<feature type="transmembrane region" description="Helical" evidence="1">
    <location>
        <begin position="37"/>
        <end position="54"/>
    </location>
</feature>
<keyword evidence="1" id="KW-0472">Membrane</keyword>
<feature type="domain" description="DUF58" evidence="2">
    <location>
        <begin position="215"/>
        <end position="351"/>
    </location>
</feature>
<keyword evidence="1" id="KW-1133">Transmembrane helix</keyword>
<dbReference type="PANTHER" id="PTHR34351:SF2">
    <property type="entry name" value="DUF58 DOMAIN-CONTAINING PROTEIN"/>
    <property type="match status" value="1"/>
</dbReference>
<dbReference type="Pfam" id="PF01882">
    <property type="entry name" value="DUF58"/>
    <property type="match status" value="1"/>
</dbReference>
<gene>
    <name evidence="3" type="ORF">SAMN04488127_1670</name>
</gene>
<evidence type="ECO:0000259" key="2">
    <source>
        <dbReference type="Pfam" id="PF01882"/>
    </source>
</evidence>
<dbReference type="Proteomes" id="UP000199200">
    <property type="component" value="Unassembled WGS sequence"/>
</dbReference>
<dbReference type="RefSeq" id="WP_092052015.1">
    <property type="nucleotide sequence ID" value="NZ_FNZF01000002.1"/>
</dbReference>
<reference evidence="4" key="1">
    <citation type="submission" date="2016-10" db="EMBL/GenBank/DDBJ databases">
        <authorList>
            <person name="Varghese N."/>
            <person name="Submissions S."/>
        </authorList>
    </citation>
    <scope>NUCLEOTIDE SEQUENCE [LARGE SCALE GENOMIC DNA]</scope>
    <source>
        <strain evidence="4">CGMCC 1.6763</strain>
    </source>
</reference>
<evidence type="ECO:0000313" key="4">
    <source>
        <dbReference type="Proteomes" id="UP000199200"/>
    </source>
</evidence>
<dbReference type="OrthoDB" id="9789943at2"/>
<keyword evidence="4" id="KW-1185">Reference proteome</keyword>
<accession>A0A1H6Y9J8</accession>
<keyword evidence="1" id="KW-0812">Transmembrane</keyword>
<dbReference type="EMBL" id="FNZF01000002">
    <property type="protein sequence ID" value="SEJ33872.1"/>
    <property type="molecule type" value="Genomic_DNA"/>
</dbReference>
<dbReference type="PANTHER" id="PTHR34351">
    <property type="entry name" value="SLR1927 PROTEIN-RELATED"/>
    <property type="match status" value="1"/>
</dbReference>
<dbReference type="AlphaFoldDB" id="A0A1H6Y9J8"/>
<sequence>MKNDFHLEMITKKGSLAYGSISLVIGLLAVLGKNASLGVLAILMLVLYGLNVVYMQKAARNIRLSNGPEFVRLFPGEEGELTFDFINVGKLPVWNAGWEVSFLDHDGATEIQPGKIPGILFPSFFLPGKGSVRHHIRFTAKKRGLARASVLTLHIGDLLGVFRIRLTYQGYLQKAVIVYPGTSGFKLPSRLAGQFPGVTPANISLFEEQTRPRGTREYTAGDPFSSIAWKETARTGGLRTKEFDRVVLQRWILVADLRGSRPGAADHVLAEKVFSQIAHAAMAAEKRGIEYEVRLNMRTAARDGHLHIPPDHGRAQLSGVLNRLARLPANSPVGLPAGMYRSIAVNAMRGHVLFHFGQQGEEFSGLAALLKKRGVTVIQVSADVKEDAG</sequence>